<organism evidence="2 3">
    <name type="scientific">Actinomadura violacea</name>
    <dbReference type="NCBI Taxonomy" id="2819934"/>
    <lineage>
        <taxon>Bacteria</taxon>
        <taxon>Bacillati</taxon>
        <taxon>Actinomycetota</taxon>
        <taxon>Actinomycetes</taxon>
        <taxon>Streptosporangiales</taxon>
        <taxon>Thermomonosporaceae</taxon>
        <taxon>Actinomadura</taxon>
    </lineage>
</organism>
<name>A0ABS3RYI1_9ACTN</name>
<evidence type="ECO:0000256" key="1">
    <source>
        <dbReference type="SAM" id="MobiDB-lite"/>
    </source>
</evidence>
<accession>A0ABS3RYI1</accession>
<feature type="region of interest" description="Disordered" evidence="1">
    <location>
        <begin position="35"/>
        <end position="57"/>
    </location>
</feature>
<comment type="caution">
    <text evidence="2">The sequence shown here is derived from an EMBL/GenBank/DDBJ whole genome shotgun (WGS) entry which is preliminary data.</text>
</comment>
<dbReference type="RefSeq" id="WP_208245173.1">
    <property type="nucleotide sequence ID" value="NZ_JAGEPF010000018.1"/>
</dbReference>
<evidence type="ECO:0000313" key="3">
    <source>
        <dbReference type="Proteomes" id="UP000680206"/>
    </source>
</evidence>
<reference evidence="2 3" key="1">
    <citation type="submission" date="2021-03" db="EMBL/GenBank/DDBJ databases">
        <title>Actinomadura violae sp. nov., isolated from lichen in Thailand.</title>
        <authorList>
            <person name="Kanchanasin P."/>
            <person name="Saeng-In P."/>
            <person name="Phongsopitanun W."/>
            <person name="Yuki M."/>
            <person name="Kudo T."/>
            <person name="Ohkuma M."/>
            <person name="Tanasupawat S."/>
        </authorList>
    </citation>
    <scope>NUCLEOTIDE SEQUENCE [LARGE SCALE GENOMIC DNA]</scope>
    <source>
        <strain evidence="2 3">LCR2-06</strain>
    </source>
</reference>
<dbReference type="EMBL" id="JAGEPF010000018">
    <property type="protein sequence ID" value="MBO2461706.1"/>
    <property type="molecule type" value="Genomic_DNA"/>
</dbReference>
<proteinExistence type="predicted"/>
<evidence type="ECO:0000313" key="2">
    <source>
        <dbReference type="EMBL" id="MBO2461706.1"/>
    </source>
</evidence>
<dbReference type="Proteomes" id="UP000680206">
    <property type="component" value="Unassembled WGS sequence"/>
</dbReference>
<sequence length="82" mass="8544">MGTLADLEEARARRADRARLAAVHAARHPALRWQAAGDTTGDALAHRRSPAEGGTACGRPGPLELAARDAALCPACYPRTGT</sequence>
<gene>
    <name evidence="2" type="ORF">J4709_29465</name>
</gene>
<keyword evidence="3" id="KW-1185">Reference proteome</keyword>
<protein>
    <submittedName>
        <fullName evidence="2">Uncharacterized protein</fullName>
    </submittedName>
</protein>